<reference evidence="2" key="1">
    <citation type="submission" date="2022-09" db="EMBL/GenBank/DDBJ databases">
        <title>Aureispira anguillicida sp. nov., isolated from Leptocephalus of Japanese eel Anguilla japonica.</title>
        <authorList>
            <person name="Yuasa K."/>
            <person name="Mekata T."/>
            <person name="Ikunari K."/>
        </authorList>
    </citation>
    <scope>NUCLEOTIDE SEQUENCE</scope>
    <source>
        <strain evidence="2">EL160426</strain>
    </source>
</reference>
<protein>
    <submittedName>
        <fullName evidence="2">AAA family ATPase</fullName>
    </submittedName>
</protein>
<name>A0A916DTB0_9BACT</name>
<accession>A0A916DTB0</accession>
<dbReference type="Gene3D" id="3.40.50.300">
    <property type="entry name" value="P-loop containing nucleotide triphosphate hydrolases"/>
    <property type="match status" value="1"/>
</dbReference>
<evidence type="ECO:0000313" key="2">
    <source>
        <dbReference type="EMBL" id="BDS12441.1"/>
    </source>
</evidence>
<organism evidence="2 3">
    <name type="scientific">Aureispira anguillae</name>
    <dbReference type="NCBI Taxonomy" id="2864201"/>
    <lineage>
        <taxon>Bacteria</taxon>
        <taxon>Pseudomonadati</taxon>
        <taxon>Bacteroidota</taxon>
        <taxon>Saprospiria</taxon>
        <taxon>Saprospirales</taxon>
        <taxon>Saprospiraceae</taxon>
        <taxon>Aureispira</taxon>
    </lineage>
</organism>
<dbReference type="RefSeq" id="WP_264793510.1">
    <property type="nucleotide sequence ID" value="NZ_AP026867.1"/>
</dbReference>
<evidence type="ECO:0000259" key="1">
    <source>
        <dbReference type="Pfam" id="PF13304"/>
    </source>
</evidence>
<dbReference type="GO" id="GO:0016887">
    <property type="term" value="F:ATP hydrolysis activity"/>
    <property type="evidence" value="ECO:0007669"/>
    <property type="project" value="InterPro"/>
</dbReference>
<gene>
    <name evidence="2" type="ORF">AsAng_0031640</name>
</gene>
<keyword evidence="3" id="KW-1185">Reference proteome</keyword>
<dbReference type="EMBL" id="AP026867">
    <property type="protein sequence ID" value="BDS12441.1"/>
    <property type="molecule type" value="Genomic_DNA"/>
</dbReference>
<dbReference type="InterPro" id="IPR003959">
    <property type="entry name" value="ATPase_AAA_core"/>
</dbReference>
<dbReference type="InterPro" id="IPR051396">
    <property type="entry name" value="Bact_Antivir_Def_Nuclease"/>
</dbReference>
<dbReference type="Pfam" id="PF13304">
    <property type="entry name" value="AAA_21"/>
    <property type="match status" value="1"/>
</dbReference>
<evidence type="ECO:0000313" key="3">
    <source>
        <dbReference type="Proteomes" id="UP001060919"/>
    </source>
</evidence>
<dbReference type="AlphaFoldDB" id="A0A916DTB0"/>
<feature type="domain" description="ATPase AAA-type core" evidence="1">
    <location>
        <begin position="43"/>
        <end position="305"/>
    </location>
</feature>
<sequence length="408" mass="46531">MINEDTTSQAVYFTSLSIEGVNCFKKKQTIDLTDGKGNPAMWTVILGNNNTGKTTLLRCLALLESEYEDGGYSPRLTYFLPTSANAILSEIESTLNIDIDDVWSYSEENFRNALAATYTEDDRLANLIIDAYGTQRKEGKGKFLGYKLENRTESLFKDDVDSIINAEEWFLGIDYNALKGGQKFSQNLLQIKTALISILPDIKDIEINEDGERRVHFITNTDEKVLVNQLGSGYQSLVTWIVDFAKRMFDRYPKSDNPLAEPAIVLVDEIDLHLHPEWQRKIVSFLRNRFPKTQFIVTAHSPLVIQSADDINVVVLQKNEETDEVTIYQPKETNFQGWTVEEILSDLMGMGDKIHSNAYLKWMKQFDKALDQEDYNSAKEAYEELSKIVYSSATLKMLKLQMTSLMPN</sequence>
<dbReference type="KEGG" id="aup:AsAng_0031640"/>
<dbReference type="InterPro" id="IPR027417">
    <property type="entry name" value="P-loop_NTPase"/>
</dbReference>
<dbReference type="PANTHER" id="PTHR43581">
    <property type="entry name" value="ATP/GTP PHOSPHATASE"/>
    <property type="match status" value="1"/>
</dbReference>
<proteinExistence type="predicted"/>
<dbReference type="SUPFAM" id="SSF52540">
    <property type="entry name" value="P-loop containing nucleoside triphosphate hydrolases"/>
    <property type="match status" value="1"/>
</dbReference>
<dbReference type="PANTHER" id="PTHR43581:SF2">
    <property type="entry name" value="EXCINUCLEASE ATPASE SUBUNIT"/>
    <property type="match status" value="1"/>
</dbReference>
<dbReference type="GO" id="GO:0005524">
    <property type="term" value="F:ATP binding"/>
    <property type="evidence" value="ECO:0007669"/>
    <property type="project" value="InterPro"/>
</dbReference>
<dbReference type="Proteomes" id="UP001060919">
    <property type="component" value="Chromosome"/>
</dbReference>